<dbReference type="AlphaFoldDB" id="A0A917UWZ8"/>
<sequence length="71" mass="7728">MRLASLAADRTHVVEDTGFEIDERADDVERHGFERAKGHGTEAPWLTVCSDGPSIRAALSLDVPFCVGDET</sequence>
<organism evidence="1 2">
    <name type="scientific">Pseudomonas matsuisoli</name>
    <dbReference type="NCBI Taxonomy" id="1515666"/>
    <lineage>
        <taxon>Bacteria</taxon>
        <taxon>Pseudomonadati</taxon>
        <taxon>Pseudomonadota</taxon>
        <taxon>Gammaproteobacteria</taxon>
        <taxon>Pseudomonadales</taxon>
        <taxon>Pseudomonadaceae</taxon>
        <taxon>Pseudomonas</taxon>
    </lineage>
</organism>
<evidence type="ECO:0000313" key="2">
    <source>
        <dbReference type="Proteomes" id="UP000635983"/>
    </source>
</evidence>
<dbReference type="EMBL" id="BMPO01000004">
    <property type="protein sequence ID" value="GGJ93239.1"/>
    <property type="molecule type" value="Genomic_DNA"/>
</dbReference>
<accession>A0A917UWZ8</accession>
<evidence type="ECO:0000313" key="1">
    <source>
        <dbReference type="EMBL" id="GGJ93239.1"/>
    </source>
</evidence>
<reference evidence="1" key="1">
    <citation type="journal article" date="2014" name="Int. J. Syst. Evol. Microbiol.">
        <title>Complete genome sequence of Corynebacterium casei LMG S-19264T (=DSM 44701T), isolated from a smear-ripened cheese.</title>
        <authorList>
            <consortium name="US DOE Joint Genome Institute (JGI-PGF)"/>
            <person name="Walter F."/>
            <person name="Albersmeier A."/>
            <person name="Kalinowski J."/>
            <person name="Ruckert C."/>
        </authorList>
    </citation>
    <scope>NUCLEOTIDE SEQUENCE</scope>
    <source>
        <strain evidence="1">JCM 30078</strain>
    </source>
</reference>
<proteinExistence type="predicted"/>
<reference evidence="1" key="2">
    <citation type="submission" date="2020-09" db="EMBL/GenBank/DDBJ databases">
        <authorList>
            <person name="Sun Q."/>
            <person name="Ohkuma M."/>
        </authorList>
    </citation>
    <scope>NUCLEOTIDE SEQUENCE</scope>
    <source>
        <strain evidence="1">JCM 30078</strain>
    </source>
</reference>
<keyword evidence="2" id="KW-1185">Reference proteome</keyword>
<comment type="caution">
    <text evidence="1">The sequence shown here is derived from an EMBL/GenBank/DDBJ whole genome shotgun (WGS) entry which is preliminary data.</text>
</comment>
<dbReference type="Proteomes" id="UP000635983">
    <property type="component" value="Unassembled WGS sequence"/>
</dbReference>
<protein>
    <submittedName>
        <fullName evidence="1">Uncharacterized protein</fullName>
    </submittedName>
</protein>
<gene>
    <name evidence="1" type="ORF">GCM10009304_18940</name>
</gene>
<name>A0A917UWZ8_9PSED</name>